<sequence>MNWEVMAPFAAVVVTAALGAWGIAREQSAMRQLERVTAVLKDAGDDFDGRAELLWLQTALSRRVNRQYRAPQKRGVLFYAWALRIASLGILLWVYFVLTNAFFSRALTDEVGQPRVGATWATIVAITVLGVLGAIVGALQLRRREKERALWLRVAEPDSSEAPQL</sequence>
<keyword evidence="2" id="KW-1185">Reference proteome</keyword>
<evidence type="ECO:0000313" key="1">
    <source>
        <dbReference type="EMBL" id="QWS32596.1"/>
    </source>
</evidence>
<name>A0ACD1E1H9_9MICO</name>
<protein>
    <submittedName>
        <fullName evidence="1">Uncharacterized protein</fullName>
    </submittedName>
</protein>
<reference evidence="1" key="1">
    <citation type="submission" date="2021-06" db="EMBL/GenBank/DDBJ databases">
        <authorList>
            <person name="Ellington A.J."/>
            <person name="Bryan N.C."/>
            <person name="Christner B.C."/>
            <person name="Reisch C.R."/>
        </authorList>
    </citation>
    <scope>NUCLEOTIDE SEQUENCE</scope>
    <source>
        <strain evidence="1">L6-1</strain>
    </source>
</reference>
<evidence type="ECO:0000313" key="2">
    <source>
        <dbReference type="Proteomes" id="UP000681794"/>
    </source>
</evidence>
<proteinExistence type="predicted"/>
<dbReference type="EMBL" id="CP076544">
    <property type="protein sequence ID" value="QWS32596.1"/>
    <property type="molecule type" value="Genomic_DNA"/>
</dbReference>
<organism evidence="1 2">
    <name type="scientific">Curtobacterium aetherium</name>
    <dbReference type="NCBI Taxonomy" id="2841594"/>
    <lineage>
        <taxon>Bacteria</taxon>
        <taxon>Bacillati</taxon>
        <taxon>Actinomycetota</taxon>
        <taxon>Actinomycetes</taxon>
        <taxon>Micrococcales</taxon>
        <taxon>Microbacteriaceae</taxon>
        <taxon>Curtobacterium</taxon>
    </lineage>
</organism>
<gene>
    <name evidence="1" type="ORF">KM842_09865</name>
</gene>
<dbReference type="Proteomes" id="UP000681794">
    <property type="component" value="Chromosome"/>
</dbReference>
<accession>A0ACD1E1H9</accession>